<organism evidence="6 7">
    <name type="scientific">Argiope bruennichi</name>
    <name type="common">Wasp spider</name>
    <name type="synonym">Aranea bruennichi</name>
    <dbReference type="NCBI Taxonomy" id="94029"/>
    <lineage>
        <taxon>Eukaryota</taxon>
        <taxon>Metazoa</taxon>
        <taxon>Ecdysozoa</taxon>
        <taxon>Arthropoda</taxon>
        <taxon>Chelicerata</taxon>
        <taxon>Arachnida</taxon>
        <taxon>Araneae</taxon>
        <taxon>Araneomorphae</taxon>
        <taxon>Entelegynae</taxon>
        <taxon>Araneoidea</taxon>
        <taxon>Araneidae</taxon>
        <taxon>Argiope</taxon>
    </lineage>
</organism>
<reference evidence="6" key="1">
    <citation type="journal article" date="2020" name="bioRxiv">
        <title>Chromosome-level reference genome of the European wasp spider Argiope bruennichi: a resource for studies on range expansion and evolutionary adaptation.</title>
        <authorList>
            <person name="Sheffer M.M."/>
            <person name="Hoppe A."/>
            <person name="Krehenwinkel H."/>
            <person name="Uhl G."/>
            <person name="Kuss A.W."/>
            <person name="Jensen L."/>
            <person name="Jensen C."/>
            <person name="Gillespie R.G."/>
            <person name="Hoff K.J."/>
            <person name="Prost S."/>
        </authorList>
    </citation>
    <scope>NUCLEOTIDE SEQUENCE</scope>
</reference>
<gene>
    <name evidence="6" type="ORF">HNY73_000247</name>
</gene>
<protein>
    <submittedName>
        <fullName evidence="6">Diuretic hormone 45 like protein</fullName>
    </submittedName>
</protein>
<dbReference type="GO" id="GO:0005576">
    <property type="term" value="C:extracellular region"/>
    <property type="evidence" value="ECO:0007669"/>
    <property type="project" value="UniProtKB-SubCell"/>
</dbReference>
<reference evidence="6" key="2">
    <citation type="submission" date="2020-06" db="EMBL/GenBank/DDBJ databases">
        <authorList>
            <person name="Sheffer M."/>
        </authorList>
    </citation>
    <scope>NUCLEOTIDE SEQUENCE</scope>
</reference>
<evidence type="ECO:0000256" key="4">
    <source>
        <dbReference type="SAM" id="MobiDB-lite"/>
    </source>
</evidence>
<dbReference type="Proteomes" id="UP000807504">
    <property type="component" value="Unassembled WGS sequence"/>
</dbReference>
<evidence type="ECO:0000259" key="5">
    <source>
        <dbReference type="SMART" id="SM00039"/>
    </source>
</evidence>
<dbReference type="AlphaFoldDB" id="A0A8T0G036"/>
<dbReference type="InterPro" id="IPR018446">
    <property type="entry name" value="Corticotropin-releasing_fac_CS"/>
</dbReference>
<dbReference type="InterPro" id="IPR000187">
    <property type="entry name" value="CRF"/>
</dbReference>
<dbReference type="SMART" id="SM00039">
    <property type="entry name" value="CRF"/>
    <property type="match status" value="1"/>
</dbReference>
<evidence type="ECO:0000256" key="2">
    <source>
        <dbReference type="ARBA" id="ARBA00022525"/>
    </source>
</evidence>
<feature type="region of interest" description="Disordered" evidence="4">
    <location>
        <begin position="138"/>
        <end position="166"/>
    </location>
</feature>
<feature type="domain" description="Corticotropin-releasing factor" evidence="5">
    <location>
        <begin position="189"/>
        <end position="232"/>
    </location>
</feature>
<dbReference type="GO" id="GO:0005179">
    <property type="term" value="F:hormone activity"/>
    <property type="evidence" value="ECO:0007669"/>
    <property type="project" value="UniProtKB-KW"/>
</dbReference>
<keyword evidence="3" id="KW-0372">Hormone</keyword>
<evidence type="ECO:0000256" key="1">
    <source>
        <dbReference type="ARBA" id="ARBA00004613"/>
    </source>
</evidence>
<keyword evidence="7" id="KW-1185">Reference proteome</keyword>
<proteinExistence type="predicted"/>
<comment type="subcellular location">
    <subcellularLocation>
        <location evidence="1">Secreted</location>
    </subcellularLocation>
</comment>
<accession>A0A8T0G036</accession>
<dbReference type="Pfam" id="PF00473">
    <property type="entry name" value="CRF"/>
    <property type="match status" value="1"/>
</dbReference>
<sequence>MTAQFVFATGMTSNPNKLDGSDDWDRMAVISDDKRKKFAEVWRRHRLRFFSLFSRFQKFFSPNSVGFCQGFHTTLNMLSGTTLFNLFLALLVIALRDSSCHGYQMVAAYPLSSSFDERQLHRRDLANKHEESAAGYPKLTSDLFGSNSEESSDRNRLQEENDSSLSSDEAASMLEFPFSHPSQLVKRRKGPTLSVVNPLEILRQRLMLDLARRRIHENQQQIVANAQLLENIGKRSSSNVLRQSEEVGLLRDGNYQA</sequence>
<dbReference type="PROSITE" id="PS00511">
    <property type="entry name" value="CRF"/>
    <property type="match status" value="1"/>
</dbReference>
<evidence type="ECO:0000313" key="6">
    <source>
        <dbReference type="EMBL" id="KAF8795788.1"/>
    </source>
</evidence>
<keyword evidence="2" id="KW-0964">Secreted</keyword>
<comment type="caution">
    <text evidence="6">The sequence shown here is derived from an EMBL/GenBank/DDBJ whole genome shotgun (WGS) entry which is preliminary data.</text>
</comment>
<evidence type="ECO:0000256" key="3">
    <source>
        <dbReference type="ARBA" id="ARBA00022702"/>
    </source>
</evidence>
<dbReference type="EMBL" id="JABXBU010000001">
    <property type="protein sequence ID" value="KAF8795788.1"/>
    <property type="molecule type" value="Genomic_DNA"/>
</dbReference>
<name>A0A8T0G036_ARGBR</name>
<evidence type="ECO:0000313" key="7">
    <source>
        <dbReference type="Proteomes" id="UP000807504"/>
    </source>
</evidence>